<evidence type="ECO:0000313" key="4">
    <source>
        <dbReference type="Proteomes" id="UP001153954"/>
    </source>
</evidence>
<comment type="caution">
    <text evidence="3">The sequence shown here is derived from an EMBL/GenBank/DDBJ whole genome shotgun (WGS) entry which is preliminary data.</text>
</comment>
<accession>A0AAU9TJJ1</accession>
<proteinExistence type="predicted"/>
<evidence type="ECO:0000313" key="3">
    <source>
        <dbReference type="EMBL" id="CAH2085695.1"/>
    </source>
</evidence>
<keyword evidence="4" id="KW-1185">Reference proteome</keyword>
<sequence length="240" mass="26382">MPVEFLGNTHHSDPCALTSAKSRGGSTSSRSKLRAFKSKNVEEVGVEMSEVQTGMDSEASLRTDSVGSAATNKRFWRAKKRPRIYTSTISSSDDGYEENNNVRTRSAVSKRGELIAKKRETATLEASKTVEELAQATFISRQSLEPQNGSECSAAALSKQVLDNVSIICNVAERSRNLKGTFQRALKDAGESIKTLVGVLHERSSSAEVVILQKENTRLQKEMEELKKELAELRKRGSSL</sequence>
<dbReference type="EMBL" id="CAKOGL010000004">
    <property type="protein sequence ID" value="CAH2085695.1"/>
    <property type="molecule type" value="Genomic_DNA"/>
</dbReference>
<feature type="region of interest" description="Disordered" evidence="2">
    <location>
        <begin position="1"/>
        <end position="34"/>
    </location>
</feature>
<dbReference type="Proteomes" id="UP001153954">
    <property type="component" value="Unassembled WGS sequence"/>
</dbReference>
<dbReference type="AlphaFoldDB" id="A0AAU9TJJ1"/>
<protein>
    <submittedName>
        <fullName evidence="3">Uncharacterized protein</fullName>
    </submittedName>
</protein>
<keyword evidence="1" id="KW-0175">Coiled coil</keyword>
<organism evidence="3 4">
    <name type="scientific">Euphydryas editha</name>
    <name type="common">Edith's checkerspot</name>
    <dbReference type="NCBI Taxonomy" id="104508"/>
    <lineage>
        <taxon>Eukaryota</taxon>
        <taxon>Metazoa</taxon>
        <taxon>Ecdysozoa</taxon>
        <taxon>Arthropoda</taxon>
        <taxon>Hexapoda</taxon>
        <taxon>Insecta</taxon>
        <taxon>Pterygota</taxon>
        <taxon>Neoptera</taxon>
        <taxon>Endopterygota</taxon>
        <taxon>Lepidoptera</taxon>
        <taxon>Glossata</taxon>
        <taxon>Ditrysia</taxon>
        <taxon>Papilionoidea</taxon>
        <taxon>Nymphalidae</taxon>
        <taxon>Nymphalinae</taxon>
        <taxon>Euphydryas</taxon>
    </lineage>
</organism>
<evidence type="ECO:0000256" key="1">
    <source>
        <dbReference type="SAM" id="Coils"/>
    </source>
</evidence>
<evidence type="ECO:0000256" key="2">
    <source>
        <dbReference type="SAM" id="MobiDB-lite"/>
    </source>
</evidence>
<name>A0AAU9TJJ1_EUPED</name>
<reference evidence="3" key="1">
    <citation type="submission" date="2022-03" db="EMBL/GenBank/DDBJ databases">
        <authorList>
            <person name="Tunstrom K."/>
        </authorList>
    </citation>
    <scope>NUCLEOTIDE SEQUENCE</scope>
</reference>
<feature type="coiled-coil region" evidence="1">
    <location>
        <begin position="209"/>
        <end position="236"/>
    </location>
</feature>
<gene>
    <name evidence="3" type="ORF">EEDITHA_LOCUS2143</name>
</gene>
<feature type="compositionally biased region" description="Low complexity" evidence="2">
    <location>
        <begin position="18"/>
        <end position="30"/>
    </location>
</feature>